<comment type="caution">
    <text evidence="1">The sequence shown here is derived from an EMBL/GenBank/DDBJ whole genome shotgun (WGS) entry which is preliminary data.</text>
</comment>
<proteinExistence type="predicted"/>
<gene>
    <name evidence="1" type="ORF">HPB49_001811</name>
</gene>
<dbReference type="Proteomes" id="UP000821865">
    <property type="component" value="Chromosome 1"/>
</dbReference>
<name>A0ACB8DSV4_DERSI</name>
<evidence type="ECO:0000313" key="1">
    <source>
        <dbReference type="EMBL" id="KAH7977468.1"/>
    </source>
</evidence>
<keyword evidence="2" id="KW-1185">Reference proteome</keyword>
<accession>A0ACB8DSV4</accession>
<evidence type="ECO:0000313" key="2">
    <source>
        <dbReference type="Proteomes" id="UP000821865"/>
    </source>
</evidence>
<protein>
    <submittedName>
        <fullName evidence="1">Uncharacterized protein</fullName>
    </submittedName>
</protein>
<organism evidence="1 2">
    <name type="scientific">Dermacentor silvarum</name>
    <name type="common">Tick</name>
    <dbReference type="NCBI Taxonomy" id="543639"/>
    <lineage>
        <taxon>Eukaryota</taxon>
        <taxon>Metazoa</taxon>
        <taxon>Ecdysozoa</taxon>
        <taxon>Arthropoda</taxon>
        <taxon>Chelicerata</taxon>
        <taxon>Arachnida</taxon>
        <taxon>Acari</taxon>
        <taxon>Parasitiformes</taxon>
        <taxon>Ixodida</taxon>
        <taxon>Ixodoidea</taxon>
        <taxon>Ixodidae</taxon>
        <taxon>Rhipicephalinae</taxon>
        <taxon>Dermacentor</taxon>
    </lineage>
</organism>
<sequence length="805" mass="91300">MLPTYHQLKLQLWRILSDPGESHDKYLKEYRAFFSEQALLLDVDATFSFGEVCRKQSRNLYEESIYQVDCTIEWPGITWFGPSIKHLQVGRAWCNAGRDQGSNKALFQWLVPSLLEAFQLATHPVDWNVSLLSFSFGTLAELGTYVQHHQFSAYLYRGHHEYWVDSTFQHDQHSLHIDLHLNHHSGCEDRVAEYRFVVPYLNILKENGISLCLTPQVLINEKIPPMLMGEVESNIPARPGSAAAAAPLRLERYRAIGCNCIGGAVRTASLCGGLFLKLVVRDHSLARRVVGRLPQRCAHGTLICYAPIWTYSSKDAAFKWSHEVQVYDVMKLTDCPSAMQIRYAGSKGMLCINPALPNKKLLCLRPSMQTFSCTSSEYLDVVKVSASRSVTLNLPLITILEQLGVRTDKLMRLQENILQFTDALVEESSAVNMLAAWSKLPLPYEDLSKAGSQLTLDPFFQSLLLAVYRNAVAGLRYKTRIVLPVDRARNMLGVVDTTNKLRYGEVSLLDCALFVQCTEIRRPHVQYHEPPKWTVIMGTVLVTKCPGLHPGDVRKFTAINMPELHHVIDCIVFPAHGPRPHPDEMAGSDLDWDEYIVIWEKCPFFVGPNRPPMIFSDRNTEPDNKEITTDDVIKFFCNYIKNDSIGILSNAHHLAWADQEPGGIHSPRCLAIAEKISICLDFAKNGQTAFLRRDERLQLYPDFMEKGSHKTTYRSDWALGVLYRMCCSLEAAVSMLGHQHVDPGRRCALAVPGWEDYRESTIQALTNYNSNIRRILSQYGIGSEGEVMNFLTETTRNIFYTDVLY</sequence>
<dbReference type="EMBL" id="CM023470">
    <property type="protein sequence ID" value="KAH7977468.1"/>
    <property type="molecule type" value="Genomic_DNA"/>
</dbReference>
<reference evidence="1" key="1">
    <citation type="submission" date="2020-05" db="EMBL/GenBank/DDBJ databases">
        <title>Large-scale comparative analyses of tick genomes elucidate their genetic diversity and vector capacities.</title>
        <authorList>
            <person name="Jia N."/>
            <person name="Wang J."/>
            <person name="Shi W."/>
            <person name="Du L."/>
            <person name="Sun Y."/>
            <person name="Zhan W."/>
            <person name="Jiang J."/>
            <person name="Wang Q."/>
            <person name="Zhang B."/>
            <person name="Ji P."/>
            <person name="Sakyi L.B."/>
            <person name="Cui X."/>
            <person name="Yuan T."/>
            <person name="Jiang B."/>
            <person name="Yang W."/>
            <person name="Lam T.T.-Y."/>
            <person name="Chang Q."/>
            <person name="Ding S."/>
            <person name="Wang X."/>
            <person name="Zhu J."/>
            <person name="Ruan X."/>
            <person name="Zhao L."/>
            <person name="Wei J."/>
            <person name="Que T."/>
            <person name="Du C."/>
            <person name="Cheng J."/>
            <person name="Dai P."/>
            <person name="Han X."/>
            <person name="Huang E."/>
            <person name="Gao Y."/>
            <person name="Liu J."/>
            <person name="Shao H."/>
            <person name="Ye R."/>
            <person name="Li L."/>
            <person name="Wei W."/>
            <person name="Wang X."/>
            <person name="Wang C."/>
            <person name="Yang T."/>
            <person name="Huo Q."/>
            <person name="Li W."/>
            <person name="Guo W."/>
            <person name="Chen H."/>
            <person name="Zhou L."/>
            <person name="Ni X."/>
            <person name="Tian J."/>
            <person name="Zhou Y."/>
            <person name="Sheng Y."/>
            <person name="Liu T."/>
            <person name="Pan Y."/>
            <person name="Xia L."/>
            <person name="Li J."/>
            <person name="Zhao F."/>
            <person name="Cao W."/>
        </authorList>
    </citation>
    <scope>NUCLEOTIDE SEQUENCE</scope>
    <source>
        <strain evidence="1">Dsil-2018</strain>
    </source>
</reference>